<feature type="region of interest" description="Disordered" evidence="1">
    <location>
        <begin position="321"/>
        <end position="344"/>
    </location>
</feature>
<gene>
    <name evidence="3" type="ORF">MNBD_GAMMA09-1457</name>
</gene>
<dbReference type="CDD" id="cd01454">
    <property type="entry name" value="vWA_norD_type"/>
    <property type="match status" value="1"/>
</dbReference>
<protein>
    <submittedName>
        <fullName evidence="3">Nitric oxide reductase activation protein NorD</fullName>
    </submittedName>
</protein>
<organism evidence="3">
    <name type="scientific">hydrothermal vent metagenome</name>
    <dbReference type="NCBI Taxonomy" id="652676"/>
    <lineage>
        <taxon>unclassified sequences</taxon>
        <taxon>metagenomes</taxon>
        <taxon>ecological metagenomes</taxon>
    </lineage>
</organism>
<dbReference type="PANTHER" id="PTHR41248">
    <property type="entry name" value="NORD PROTEIN"/>
    <property type="match status" value="1"/>
</dbReference>
<dbReference type="EMBL" id="UOFI01000089">
    <property type="protein sequence ID" value="VAW66997.1"/>
    <property type="molecule type" value="Genomic_DNA"/>
</dbReference>
<sequence>MSLPPFTLAEIEERFDDMFVEVSEAVMQHLTQFDIQTQDALLMIIEKAASTSSGLAFQFANRLQRAIELMEIETIEMWLDQAIDVFDSKGLYGAIEKLDELESVASHAKQKLTGIAFEEVCNMLEHFVTGLNGRKLKIETDKKTYTDTENIFLPGMLNHFVEKDDNFQLYKCTVVFLWAQNWFGTWRCNFNEVFSQFKNPARAQAWFHMLEIIRLDLKIQHELPGIHRQMQRLNELAGHTKISDINISGEVGGVITRNSQSSDCLNLLAQVYHLELPPLNHYCGCLLADKVELRREIRLIKEKELFRQAIAHVLEDKKDKAASELNDEERREISAQQIPDPNMPEGFKYRLELDGEPIEPPDGVESLMSSIIQDLGEIPDDYLVAAGDGNYKATADEEKKSDDTNVWAGTYHEEGAFLHKEWDHRRQRYKKNWCALREVNITSGSTTFVKDTISKYSGIIKNLRRTFEILRGEDKMLKKQPYGDDIDIDALVEAWADSASGMEMSENIFTKMHKEERNIALIFMVDMSGSTKGWINDAERESLVLLSEALEILGDRYAIYGFTGNTRKRCEVYPVKTFDDDYNDEVKGRIANITPQDYTRLGVFIRHFNQMFETVEAKTKILITLSDGKPEDYDGYRGEYGIEDTRMALLESRQQGIHPFCITIDKEGRDYLKTMYGSASYVVIDNVKQLPLKVADIYRNITR</sequence>
<dbReference type="InterPro" id="IPR002035">
    <property type="entry name" value="VWF_A"/>
</dbReference>
<accession>A0A3B0XUN0</accession>
<dbReference type="SUPFAM" id="SSF53300">
    <property type="entry name" value="vWA-like"/>
    <property type="match status" value="1"/>
</dbReference>
<dbReference type="InterPro" id="IPR051928">
    <property type="entry name" value="NorD/CobT"/>
</dbReference>
<feature type="domain" description="VWFA" evidence="2">
    <location>
        <begin position="520"/>
        <end position="701"/>
    </location>
</feature>
<dbReference type="InterPro" id="IPR036465">
    <property type="entry name" value="vWFA_dom_sf"/>
</dbReference>
<proteinExistence type="predicted"/>
<dbReference type="PANTHER" id="PTHR41248:SF1">
    <property type="entry name" value="NORD PROTEIN"/>
    <property type="match status" value="1"/>
</dbReference>
<dbReference type="AlphaFoldDB" id="A0A3B0XUN0"/>
<reference evidence="3" key="1">
    <citation type="submission" date="2018-06" db="EMBL/GenBank/DDBJ databases">
        <authorList>
            <person name="Zhirakovskaya E."/>
        </authorList>
    </citation>
    <scope>NUCLEOTIDE SEQUENCE</scope>
</reference>
<evidence type="ECO:0000259" key="2">
    <source>
        <dbReference type="PROSITE" id="PS50234"/>
    </source>
</evidence>
<name>A0A3B0XUN0_9ZZZZ</name>
<dbReference type="PROSITE" id="PS50234">
    <property type="entry name" value="VWFA"/>
    <property type="match status" value="1"/>
</dbReference>
<feature type="compositionally biased region" description="Basic and acidic residues" evidence="1">
    <location>
        <begin position="321"/>
        <end position="333"/>
    </location>
</feature>
<evidence type="ECO:0000313" key="3">
    <source>
        <dbReference type="EMBL" id="VAW66997.1"/>
    </source>
</evidence>
<dbReference type="Gene3D" id="3.40.50.410">
    <property type="entry name" value="von Willebrand factor, type A domain"/>
    <property type="match status" value="1"/>
</dbReference>
<dbReference type="SMART" id="SM00327">
    <property type="entry name" value="VWA"/>
    <property type="match status" value="1"/>
</dbReference>
<evidence type="ECO:0000256" key="1">
    <source>
        <dbReference type="SAM" id="MobiDB-lite"/>
    </source>
</evidence>